<reference evidence="1" key="1">
    <citation type="submission" date="2022-08" db="EMBL/GenBank/DDBJ databases">
        <title>Genome Sequence of Fusarium decemcellulare.</title>
        <authorList>
            <person name="Buettner E."/>
        </authorList>
    </citation>
    <scope>NUCLEOTIDE SEQUENCE</scope>
    <source>
        <strain evidence="1">Babe19</strain>
    </source>
</reference>
<proteinExistence type="predicted"/>
<accession>A0ACC1STI5</accession>
<comment type="caution">
    <text evidence="1">The sequence shown here is derived from an EMBL/GenBank/DDBJ whole genome shotgun (WGS) entry which is preliminary data.</text>
</comment>
<evidence type="ECO:0000313" key="2">
    <source>
        <dbReference type="Proteomes" id="UP001148629"/>
    </source>
</evidence>
<gene>
    <name evidence="1" type="ORF">NM208_g2170</name>
</gene>
<evidence type="ECO:0000313" key="1">
    <source>
        <dbReference type="EMBL" id="KAJ3546107.1"/>
    </source>
</evidence>
<dbReference type="EMBL" id="JANRMS010000125">
    <property type="protein sequence ID" value="KAJ3546107.1"/>
    <property type="molecule type" value="Genomic_DNA"/>
</dbReference>
<name>A0ACC1STI5_9HYPO</name>
<keyword evidence="2" id="KW-1185">Reference proteome</keyword>
<organism evidence="1 2">
    <name type="scientific">Fusarium decemcellulare</name>
    <dbReference type="NCBI Taxonomy" id="57161"/>
    <lineage>
        <taxon>Eukaryota</taxon>
        <taxon>Fungi</taxon>
        <taxon>Dikarya</taxon>
        <taxon>Ascomycota</taxon>
        <taxon>Pezizomycotina</taxon>
        <taxon>Sordariomycetes</taxon>
        <taxon>Hypocreomycetidae</taxon>
        <taxon>Hypocreales</taxon>
        <taxon>Nectriaceae</taxon>
        <taxon>Fusarium</taxon>
        <taxon>Fusarium decemcellulare species complex</taxon>
    </lineage>
</organism>
<protein>
    <submittedName>
        <fullName evidence="1">Uncharacterized protein</fullName>
    </submittedName>
</protein>
<sequence>MAEIADSWQLKAQISRDVLQDSIDKTCLLGVDELPGVEVRDVNKWLQFSGHLTPLEWEMTSQDIRGLLDRYKTGDWSVEQVTRAFLKRATIGHQILNYATEFLSETALGAARHLDDHFRQSGQLKGPLHGVPVSVKEHVAIGGRICHASFVSKIDNTAFEDAHIVKLLKKAGAVIHVRTNQPQSIMHLDCSNNITGTTLNPLDRRLSPGGSSGGEGAALSFGCSMLGVGTDIGGSVRVPAAFCGVYGFKPTSLRNPSFGLVGVMGGQESIRGCVGPLARNMKDLAIFEKAILDQKPWEFDTVLVPLPWRQPSLRLKDLTVGLMMDDGNVRLHPPIRLALMEAEKRLVSKSVKVVRWQLYKHAEGWDIVRQLYFPEGGQRVREAIAHSGEPMLPLTSWALSRATDKSLTIVENWSLNLRRDRLRREYHRAMAAQGVDVILCPVYHGVGAVLGETKYWQYTSIWNILDQPAVSFPIGHYANTSETCSTSKDNPLSAEDEAEQNNYDLEMHHGLPISLQLVGKRHQDEELLVAAGLVEEIISATS</sequence>
<dbReference type="Proteomes" id="UP001148629">
    <property type="component" value="Unassembled WGS sequence"/>
</dbReference>